<dbReference type="RefSeq" id="WP_173199981.1">
    <property type="nucleotide sequence ID" value="NZ_JABFCX010000003.1"/>
</dbReference>
<protein>
    <submittedName>
        <fullName evidence="2">Uncharacterized protein</fullName>
    </submittedName>
</protein>
<keyword evidence="1" id="KW-0732">Signal</keyword>
<evidence type="ECO:0000313" key="2">
    <source>
        <dbReference type="EMBL" id="NNU16989.1"/>
    </source>
</evidence>
<feature type="signal peptide" evidence="1">
    <location>
        <begin position="1"/>
        <end position="18"/>
    </location>
</feature>
<dbReference type="Proteomes" id="UP000536835">
    <property type="component" value="Unassembled WGS sequence"/>
</dbReference>
<name>A0A7Y3W5U8_9PROT</name>
<proteinExistence type="predicted"/>
<sequence length="69" mass="7617">MALCVQLIAALLWAGAAAHRLTALEAKLTALPALDVRAARLEEQTVHLSAQMTRIEMKLDRALHEESQR</sequence>
<dbReference type="EMBL" id="JABFCX010000003">
    <property type="protein sequence ID" value="NNU16989.1"/>
    <property type="molecule type" value="Genomic_DNA"/>
</dbReference>
<comment type="caution">
    <text evidence="2">The sequence shown here is derived from an EMBL/GenBank/DDBJ whole genome shotgun (WGS) entry which is preliminary data.</text>
</comment>
<accession>A0A7Y3W5U8</accession>
<keyword evidence="3" id="KW-1185">Reference proteome</keyword>
<feature type="chain" id="PRO_5031381246" evidence="1">
    <location>
        <begin position="19"/>
        <end position="69"/>
    </location>
</feature>
<reference evidence="2 3" key="1">
    <citation type="submission" date="2020-05" db="EMBL/GenBank/DDBJ databases">
        <title>Parvularcula mediterraneae sp. nov., isolated from polypropylene straw from shallow seawater of the seashore of Laganas in Zakynthos island, Greece.</title>
        <authorList>
            <person name="Szabo I."/>
            <person name="Al-Omari J."/>
            <person name="Rado J."/>
            <person name="Szerdahelyi G.S."/>
        </authorList>
    </citation>
    <scope>NUCLEOTIDE SEQUENCE [LARGE SCALE GENOMIC DNA]</scope>
    <source>
        <strain evidence="2 3">ZS-1/3</strain>
    </source>
</reference>
<evidence type="ECO:0000256" key="1">
    <source>
        <dbReference type="SAM" id="SignalP"/>
    </source>
</evidence>
<organism evidence="2 3">
    <name type="scientific">Parvularcula mediterranea</name>
    <dbReference type="NCBI Taxonomy" id="2732508"/>
    <lineage>
        <taxon>Bacteria</taxon>
        <taxon>Pseudomonadati</taxon>
        <taxon>Pseudomonadota</taxon>
        <taxon>Alphaproteobacteria</taxon>
        <taxon>Parvularculales</taxon>
        <taxon>Parvularculaceae</taxon>
        <taxon>Parvularcula</taxon>
    </lineage>
</organism>
<gene>
    <name evidence="2" type="ORF">HK107_11725</name>
</gene>
<dbReference type="AlphaFoldDB" id="A0A7Y3W5U8"/>
<evidence type="ECO:0000313" key="3">
    <source>
        <dbReference type="Proteomes" id="UP000536835"/>
    </source>
</evidence>